<evidence type="ECO:0008006" key="2">
    <source>
        <dbReference type="Google" id="ProtNLM"/>
    </source>
</evidence>
<evidence type="ECO:0000313" key="1">
    <source>
        <dbReference type="EMBL" id="KAA6314185.1"/>
    </source>
</evidence>
<dbReference type="AlphaFoldDB" id="A0A5J4PXD4"/>
<reference evidence="1" key="1">
    <citation type="submission" date="2019-03" db="EMBL/GenBank/DDBJ databases">
        <title>Single cell metagenomics reveals metabolic interactions within the superorganism composed of flagellate Streblomastix strix and complex community of Bacteroidetes bacteria on its surface.</title>
        <authorList>
            <person name="Treitli S.C."/>
            <person name="Kolisko M."/>
            <person name="Husnik F."/>
            <person name="Keeling P."/>
            <person name="Hampl V."/>
        </authorList>
    </citation>
    <scope>NUCLEOTIDE SEQUENCE</scope>
    <source>
        <strain evidence="1">STM</strain>
    </source>
</reference>
<name>A0A5J4PXD4_9ZZZZ</name>
<dbReference type="InterPro" id="IPR011042">
    <property type="entry name" value="6-blade_b-propeller_TolB-like"/>
</dbReference>
<dbReference type="Pfam" id="PF07676">
    <property type="entry name" value="PD40"/>
    <property type="match status" value="2"/>
</dbReference>
<gene>
    <name evidence="1" type="ORF">EZS27_035161</name>
</gene>
<comment type="caution">
    <text evidence="1">The sequence shown here is derived from an EMBL/GenBank/DDBJ whole genome shotgun (WGS) entry which is preliminary data.</text>
</comment>
<dbReference type="SUPFAM" id="SSF82171">
    <property type="entry name" value="DPP6 N-terminal domain-like"/>
    <property type="match status" value="1"/>
</dbReference>
<proteinExistence type="predicted"/>
<dbReference type="InterPro" id="IPR011659">
    <property type="entry name" value="WD40"/>
</dbReference>
<dbReference type="EMBL" id="SNRY01005757">
    <property type="protein sequence ID" value="KAA6314185.1"/>
    <property type="molecule type" value="Genomic_DNA"/>
</dbReference>
<protein>
    <recommendedName>
        <fullName evidence="2">Protein TolB</fullName>
    </recommendedName>
</protein>
<dbReference type="Gene3D" id="2.120.10.30">
    <property type="entry name" value="TolB, C-terminal domain"/>
    <property type="match status" value="1"/>
</dbReference>
<organism evidence="1">
    <name type="scientific">termite gut metagenome</name>
    <dbReference type="NCBI Taxonomy" id="433724"/>
    <lineage>
        <taxon>unclassified sequences</taxon>
        <taxon>metagenomes</taxon>
        <taxon>organismal metagenomes</taxon>
    </lineage>
</organism>
<sequence length="462" mass="52794">VSGELPPIYPDYTNITIPYNIAPLNFLLRNEPEAIRVSIKGKTSELIITGNRKIQIPQKKWRKLLQKERDNAITVQIIAKINDNWVQYAPFYWQVVSDKLDPYLSYRLIEPGYEVWNKLQLRERNVETFKERVLADNNLTERTCMNCHIYGNQNPALSFFHIRGEKGGTILNRNGKLRKLNTKGKSMIGVATYGNLHPSGNYGIFSTNKVIPEFHTLKKEKLEVYDTASDLLILDFDRNRIVTSPLVSGDAVLETFPAFSADGNSIFYCAAPSVSLPDSIHQLKYSLCRIDFDTKKGCFGERTDTILSVKKSGGSVSFPRPSPDGRFLLYSVSDYGTFPIWHRETDLRLLNLQTGTIDSLKTVNGDCSDTYHSWSSNSRWFVFASKRDDGLYGKPYFCYVDLEGKAHKPFVLPQRNPYHYDFTLKSFNIPELSTGKLPFDAADIEKLYTKGLTEQYEVLHDK</sequence>
<accession>A0A5J4PXD4</accession>
<feature type="non-terminal residue" evidence="1">
    <location>
        <position position="1"/>
    </location>
</feature>